<evidence type="ECO:0000313" key="3">
    <source>
        <dbReference type="Proteomes" id="UP001634394"/>
    </source>
</evidence>
<sequence>MAEVYSEEHVTDVMNALSLKGMRAKGKNDRGVQRGACKGCNECIEFKGDARCDYCNCAATQHTNLVHGSSNLDTSASASKMGNVQESKGKDGRGVQRGACNGCNECSEFKGDARCDYCNCAASQHTNLVHGPSNLDTSASASKMGNVHESKGKDGRGIKRGNCLGCTECLEFRGDVRCDYCNCTATQHVNLTHQPTEKYRQSTFSRDASENARGKDRQGIWRGKCNSCTECSGFTGDARCDYCNCAATQHLNLTQLPSKNATPSPPSKGALNNANGKDGRGVKRGKCSGCTECYEFRGDVRCDYCNCAATQHFNFTHPSSSIDTSGHLPRTSQPGIDSRGVRRERCTRCKECSIFSGSDRCDYCNCSATEHIKDTDHLKLTDPKSNTDIAIDRSNDDLIHKVYPSKKSFINNLTQDHILRIRVRPRSEQPDGVSQTVLQQRFNDSIHNKKSQIEKVVKKVFGAEFKDIRFENGSIIINIWIYGLEIDAEITLRERQDRIENYAKSLVRDIFSSQFMNLNEIQNQTLEIDMIGIFT</sequence>
<evidence type="ECO:0000256" key="1">
    <source>
        <dbReference type="SAM" id="MobiDB-lite"/>
    </source>
</evidence>
<feature type="non-terminal residue" evidence="2">
    <location>
        <position position="535"/>
    </location>
</feature>
<feature type="region of interest" description="Disordered" evidence="1">
    <location>
        <begin position="319"/>
        <end position="339"/>
    </location>
</feature>
<dbReference type="AlphaFoldDB" id="A0ABD3W2U0"/>
<accession>A0ABD3W2U0</accession>
<reference evidence="2 3" key="1">
    <citation type="submission" date="2024-11" db="EMBL/GenBank/DDBJ databases">
        <title>Chromosome-level genome assembly of the freshwater bivalve Anodonta woodiana.</title>
        <authorList>
            <person name="Chen X."/>
        </authorList>
    </citation>
    <scope>NUCLEOTIDE SEQUENCE [LARGE SCALE GENOMIC DNA]</scope>
    <source>
        <strain evidence="2">MN2024</strain>
        <tissue evidence="2">Gills</tissue>
    </source>
</reference>
<comment type="caution">
    <text evidence="2">The sequence shown here is derived from an EMBL/GenBank/DDBJ whole genome shotgun (WGS) entry which is preliminary data.</text>
</comment>
<name>A0ABD3W2U0_SINWO</name>
<feature type="compositionally biased region" description="Polar residues" evidence="1">
    <location>
        <begin position="319"/>
        <end position="335"/>
    </location>
</feature>
<protein>
    <submittedName>
        <fullName evidence="2">Uncharacterized protein</fullName>
    </submittedName>
</protein>
<organism evidence="2 3">
    <name type="scientific">Sinanodonta woodiana</name>
    <name type="common">Chinese pond mussel</name>
    <name type="synonym">Anodonta woodiana</name>
    <dbReference type="NCBI Taxonomy" id="1069815"/>
    <lineage>
        <taxon>Eukaryota</taxon>
        <taxon>Metazoa</taxon>
        <taxon>Spiralia</taxon>
        <taxon>Lophotrochozoa</taxon>
        <taxon>Mollusca</taxon>
        <taxon>Bivalvia</taxon>
        <taxon>Autobranchia</taxon>
        <taxon>Heteroconchia</taxon>
        <taxon>Palaeoheterodonta</taxon>
        <taxon>Unionida</taxon>
        <taxon>Unionoidea</taxon>
        <taxon>Unionidae</taxon>
        <taxon>Unioninae</taxon>
        <taxon>Sinanodonta</taxon>
    </lineage>
</organism>
<gene>
    <name evidence="2" type="ORF">ACJMK2_044395</name>
</gene>
<proteinExistence type="predicted"/>
<keyword evidence="3" id="KW-1185">Reference proteome</keyword>
<feature type="region of interest" description="Disordered" evidence="1">
    <location>
        <begin position="256"/>
        <end position="282"/>
    </location>
</feature>
<evidence type="ECO:0000313" key="2">
    <source>
        <dbReference type="EMBL" id="KAL3867173.1"/>
    </source>
</evidence>
<dbReference type="EMBL" id="JBJQND010000009">
    <property type="protein sequence ID" value="KAL3867173.1"/>
    <property type="molecule type" value="Genomic_DNA"/>
</dbReference>
<dbReference type="Proteomes" id="UP001634394">
    <property type="component" value="Unassembled WGS sequence"/>
</dbReference>